<dbReference type="AlphaFoldDB" id="A0A399JBJ3"/>
<proteinExistence type="predicted"/>
<sequence>MAHGETQIQELLGRADLLPYGPESRAVLDEALALALEAGNQELEYAVRLRLVADAEMAGHTDAVLSNFAWCAARNDEDPQRFPTQIEGNDLLWFYKWIPATLAANPRFARADVIQALDAMEARYRREGVGVHGVLQARFSEAYRSGHPEEAERWRQALLTTPEDDYSHCEACSRSEQVDYLLGRGQNEEALAFFDEIMSQNLSCGEEPETVMSTVLVPLLRAERLEDAERAHRLAYRLVRNNPALMPSIAKHIEFCAITGNYARALRLLERHLPWLAHDELDAEAHFSTLLSVATALELVDAAGHGGLTVHGSDDRRLIPVLGEHEGPYTVREFAAAARAAAEALGRAFDERDGSEAHHDRLEEGSLRAASTVALPLGETEAPLELGGATEPEATDVAGWIDAAVWAGVAEDEEAVDAAIAHGLLASPTPRERLSLWGLRAAMREDAARSEAVAQRAQAYRELGLQEEAQFESEYGTLVAGVLDEADVATLQSLLPRLESFELRARVNLELALFFLSNGDPGQAMGHFLEGAEEADKSGEQELLRRCVIGAAWAVPLDEENGELQTRLLDMAEEAGPRANQIYDVLYLRSVEAVAILGDPERALRLSREATDLVLRHRAGAPLVQISRFRTDLFTELGRHGEAAATLELLGDALVQLGRAPEASFMIGRGRSLLRAGQVQAALEVLGDATMVARDAERPNPAEQAAADHWYGEAAEAAEYFGTALEVWARALETGERALAEAPGEEVSRAAALEGTQAGRSLVMLAGRAEHGDDVAAYGPRAVALARRLRDTEHGLLPLTLQAVGRAMVQVGDEAGLELLQEAEDLGRADGAAWFSADALDARGRALLGLGRVDEALPALLRAADEYGEAGDPQNAALAEYAVARVLGDLERPDEALSVFESALGRVEDTPGDLRNGVAGAYGDLLEEQGRTADAERVRGLIS</sequence>
<dbReference type="InterPro" id="IPR011990">
    <property type="entry name" value="TPR-like_helical_dom_sf"/>
</dbReference>
<dbReference type="RefSeq" id="WP_119424549.1">
    <property type="nucleotide sequence ID" value="NZ_QQXK01000012.1"/>
</dbReference>
<accession>A0A399JBJ3</accession>
<comment type="caution">
    <text evidence="1">The sequence shown here is derived from an EMBL/GenBank/DDBJ whole genome shotgun (WGS) entry which is preliminary data.</text>
</comment>
<name>A0A399JBJ3_9MICC</name>
<organism evidence="1 2">
    <name type="scientific">Galactobacter valiniphilus</name>
    <dbReference type="NCBI Taxonomy" id="2676122"/>
    <lineage>
        <taxon>Bacteria</taxon>
        <taxon>Bacillati</taxon>
        <taxon>Actinomycetota</taxon>
        <taxon>Actinomycetes</taxon>
        <taxon>Micrococcales</taxon>
        <taxon>Micrococcaceae</taxon>
        <taxon>Galactobacter</taxon>
    </lineage>
</organism>
<dbReference type="SUPFAM" id="SSF48452">
    <property type="entry name" value="TPR-like"/>
    <property type="match status" value="1"/>
</dbReference>
<dbReference type="Proteomes" id="UP000265419">
    <property type="component" value="Unassembled WGS sequence"/>
</dbReference>
<keyword evidence="2" id="KW-1185">Reference proteome</keyword>
<protein>
    <submittedName>
        <fullName evidence="1">Tetratricopeptide repeat protein</fullName>
    </submittedName>
</protein>
<evidence type="ECO:0000313" key="2">
    <source>
        <dbReference type="Proteomes" id="UP000265419"/>
    </source>
</evidence>
<evidence type="ECO:0000313" key="1">
    <source>
        <dbReference type="EMBL" id="RII42420.1"/>
    </source>
</evidence>
<dbReference type="Gene3D" id="1.25.40.10">
    <property type="entry name" value="Tetratricopeptide repeat domain"/>
    <property type="match status" value="1"/>
</dbReference>
<reference evidence="1 2" key="1">
    <citation type="submission" date="2018-07" db="EMBL/GenBank/DDBJ databases">
        <title>Arthrobacter sp. nov., isolated from raw cow's milk with high bacterial count.</title>
        <authorList>
            <person name="Hahne J."/>
            <person name="Isele D."/>
            <person name="Lipski A."/>
        </authorList>
    </citation>
    <scope>NUCLEOTIDE SEQUENCE [LARGE SCALE GENOMIC DNA]</scope>
    <source>
        <strain evidence="1 2">JZ R-35</strain>
    </source>
</reference>
<dbReference type="EMBL" id="QQXK01000012">
    <property type="protein sequence ID" value="RII42420.1"/>
    <property type="molecule type" value="Genomic_DNA"/>
</dbReference>
<gene>
    <name evidence="1" type="ORF">DWB68_07675</name>
</gene>